<organism evidence="2 3">
    <name type="scientific">Liquidambar formosana</name>
    <name type="common">Formosan gum</name>
    <dbReference type="NCBI Taxonomy" id="63359"/>
    <lineage>
        <taxon>Eukaryota</taxon>
        <taxon>Viridiplantae</taxon>
        <taxon>Streptophyta</taxon>
        <taxon>Embryophyta</taxon>
        <taxon>Tracheophyta</taxon>
        <taxon>Spermatophyta</taxon>
        <taxon>Magnoliopsida</taxon>
        <taxon>eudicotyledons</taxon>
        <taxon>Gunneridae</taxon>
        <taxon>Pentapetalae</taxon>
        <taxon>Saxifragales</taxon>
        <taxon>Altingiaceae</taxon>
        <taxon>Liquidambar</taxon>
    </lineage>
</organism>
<dbReference type="Pfam" id="PF03101">
    <property type="entry name" value="FAR1"/>
    <property type="match status" value="1"/>
</dbReference>
<comment type="caution">
    <text evidence="2">The sequence shown here is derived from an EMBL/GenBank/DDBJ whole genome shotgun (WGS) entry which is preliminary data.</text>
</comment>
<evidence type="ECO:0000313" key="2">
    <source>
        <dbReference type="EMBL" id="KAK9283886.1"/>
    </source>
</evidence>
<dbReference type="AlphaFoldDB" id="A0AAP0X0B9"/>
<evidence type="ECO:0000259" key="1">
    <source>
        <dbReference type="Pfam" id="PF03101"/>
    </source>
</evidence>
<dbReference type="InterPro" id="IPR004330">
    <property type="entry name" value="FAR1_DNA_bnd_dom"/>
</dbReference>
<reference evidence="2 3" key="1">
    <citation type="journal article" date="2024" name="Plant J.">
        <title>Genome sequences and population genomics reveal climatic adaptation and genomic divergence between two closely related sweetgum species.</title>
        <authorList>
            <person name="Xu W.Q."/>
            <person name="Ren C.Q."/>
            <person name="Zhang X.Y."/>
            <person name="Comes H.P."/>
            <person name="Liu X.H."/>
            <person name="Li Y.G."/>
            <person name="Kettle C.J."/>
            <person name="Jalonen R."/>
            <person name="Gaisberger H."/>
            <person name="Ma Y.Z."/>
            <person name="Qiu Y.X."/>
        </authorList>
    </citation>
    <scope>NUCLEOTIDE SEQUENCE [LARGE SCALE GENOMIC DNA]</scope>
    <source>
        <strain evidence="2">Hangzhou</strain>
    </source>
</reference>
<evidence type="ECO:0000313" key="3">
    <source>
        <dbReference type="Proteomes" id="UP001415857"/>
    </source>
</evidence>
<protein>
    <recommendedName>
        <fullName evidence="1">FAR1 domain-containing protein</fullName>
    </recommendedName>
</protein>
<keyword evidence="3" id="KW-1185">Reference proteome</keyword>
<dbReference type="PANTHER" id="PTHR47718">
    <property type="entry name" value="OS01G0519700 PROTEIN"/>
    <property type="match status" value="1"/>
</dbReference>
<name>A0AAP0X0B9_LIQFO</name>
<proteinExistence type="predicted"/>
<dbReference type="PANTHER" id="PTHR47718:SF5">
    <property type="entry name" value="PROTEIN FAR1-RELATED SEQUENCE 8-LIKE"/>
    <property type="match status" value="1"/>
</dbReference>
<sequence>MAFNSEDEVCTFYSNFAKSQGFGIKKVSVKSDADGRQKYFSLAYSRNDKHVPTGTNILNPRPSIRMSCKAKINVIVRSRTNFVITKVLLPYNHNLSPSKSRYQLSHRSIDSIMKRMLKLNDQVGIPFPKSYNAQIIKHGDYDQVSFMEKDTRNFITKARDTRLGGGDAEVVYQYFKRM</sequence>
<gene>
    <name evidence="2" type="ORF">L1049_012141</name>
</gene>
<dbReference type="Proteomes" id="UP001415857">
    <property type="component" value="Unassembled WGS sequence"/>
</dbReference>
<dbReference type="EMBL" id="JBBPBK010000006">
    <property type="protein sequence ID" value="KAK9283886.1"/>
    <property type="molecule type" value="Genomic_DNA"/>
</dbReference>
<feature type="domain" description="FAR1" evidence="1">
    <location>
        <begin position="11"/>
        <end position="96"/>
    </location>
</feature>
<accession>A0AAP0X0B9</accession>